<feature type="domain" description="ABC transporter" evidence="4">
    <location>
        <begin position="6"/>
        <end position="253"/>
    </location>
</feature>
<dbReference type="AlphaFoldDB" id="A0A1Y6CEQ0"/>
<evidence type="ECO:0000256" key="1">
    <source>
        <dbReference type="ARBA" id="ARBA00022448"/>
    </source>
</evidence>
<dbReference type="InterPro" id="IPR017871">
    <property type="entry name" value="ABC_transporter-like_CS"/>
</dbReference>
<dbReference type="PROSITE" id="PS00211">
    <property type="entry name" value="ABC_TRANSPORTER_1"/>
    <property type="match status" value="1"/>
</dbReference>
<dbReference type="InterPro" id="IPR051120">
    <property type="entry name" value="ABC_AA/LPS_Transport"/>
</dbReference>
<gene>
    <name evidence="5" type="ORF">SAMN05428998_11833</name>
</gene>
<dbReference type="InterPro" id="IPR027417">
    <property type="entry name" value="P-loop_NTPase"/>
</dbReference>
<evidence type="ECO:0000259" key="4">
    <source>
        <dbReference type="PROSITE" id="PS50893"/>
    </source>
</evidence>
<sequence length="255" mass="26809">MAEASLCVQGIRKHFGGVSVLEDVSFAAPAGGLSGMIGPNGAGKSTLFAIVTGFQAGDGGSVLFKGQDVTALPTVQRVRLGMARTFQVPREFGSLTVRENLMAAAPGQAGEKLRNVFFRPGWIRAEEAAIAAAAEEWLAFLNLERVADAPASSLSGGQRKLLELGRALMVRPAMILLDEPFAGVNPVLVGEISERIRELSAKGIGFLIVEHNLAALSRLVDRLFVLDRGRLLAEGAPAEVLADAAVREAYMGGSA</sequence>
<dbReference type="RefSeq" id="WP_085124401.1">
    <property type="nucleotide sequence ID" value="NZ_FWZX01000018.1"/>
</dbReference>
<organism evidence="5 6">
    <name type="scientific">Tistlia consotensis USBA 355</name>
    <dbReference type="NCBI Taxonomy" id="560819"/>
    <lineage>
        <taxon>Bacteria</taxon>
        <taxon>Pseudomonadati</taxon>
        <taxon>Pseudomonadota</taxon>
        <taxon>Alphaproteobacteria</taxon>
        <taxon>Rhodospirillales</taxon>
        <taxon>Rhodovibrionaceae</taxon>
        <taxon>Tistlia</taxon>
    </lineage>
</organism>
<dbReference type="SUPFAM" id="SSF52540">
    <property type="entry name" value="P-loop containing nucleoside triphosphate hydrolases"/>
    <property type="match status" value="1"/>
</dbReference>
<dbReference type="InterPro" id="IPR003439">
    <property type="entry name" value="ABC_transporter-like_ATP-bd"/>
</dbReference>
<dbReference type="Proteomes" id="UP000192917">
    <property type="component" value="Unassembled WGS sequence"/>
</dbReference>
<protein>
    <submittedName>
        <fullName evidence="5">Amino acid/amide ABC transporter ATP-binding protein 1, HAAT family</fullName>
    </submittedName>
</protein>
<dbReference type="PANTHER" id="PTHR45772:SF9">
    <property type="entry name" value="CONSERVED COMPONENT OF ABC TRANSPORTER FOR NATURAL AMINO ACIDS"/>
    <property type="match status" value="1"/>
</dbReference>
<evidence type="ECO:0000313" key="5">
    <source>
        <dbReference type="EMBL" id="SMF51439.1"/>
    </source>
</evidence>
<evidence type="ECO:0000256" key="3">
    <source>
        <dbReference type="ARBA" id="ARBA00022840"/>
    </source>
</evidence>
<keyword evidence="6" id="KW-1185">Reference proteome</keyword>
<dbReference type="InterPro" id="IPR032823">
    <property type="entry name" value="BCA_ABC_TP_C"/>
</dbReference>
<evidence type="ECO:0000256" key="2">
    <source>
        <dbReference type="ARBA" id="ARBA00022741"/>
    </source>
</evidence>
<keyword evidence="1" id="KW-0813">Transport</keyword>
<accession>A0A1Y6CEQ0</accession>
<dbReference type="PANTHER" id="PTHR45772">
    <property type="entry name" value="CONSERVED COMPONENT OF ABC TRANSPORTER FOR NATURAL AMINO ACIDS-RELATED"/>
    <property type="match status" value="1"/>
</dbReference>
<keyword evidence="2" id="KW-0547">Nucleotide-binding</keyword>
<dbReference type="InterPro" id="IPR003593">
    <property type="entry name" value="AAA+_ATPase"/>
</dbReference>
<dbReference type="Gene3D" id="3.40.50.300">
    <property type="entry name" value="P-loop containing nucleotide triphosphate hydrolases"/>
    <property type="match status" value="1"/>
</dbReference>
<dbReference type="Pfam" id="PF00005">
    <property type="entry name" value="ABC_tran"/>
    <property type="match status" value="1"/>
</dbReference>
<name>A0A1Y6CEQ0_9PROT</name>
<dbReference type="PROSITE" id="PS50893">
    <property type="entry name" value="ABC_TRANSPORTER_2"/>
    <property type="match status" value="1"/>
</dbReference>
<dbReference type="EMBL" id="FWZX01000018">
    <property type="protein sequence ID" value="SMF51439.1"/>
    <property type="molecule type" value="Genomic_DNA"/>
</dbReference>
<dbReference type="STRING" id="560819.SAMN05428998_11833"/>
<dbReference type="GO" id="GO:0005886">
    <property type="term" value="C:plasma membrane"/>
    <property type="evidence" value="ECO:0007669"/>
    <property type="project" value="TreeGrafter"/>
</dbReference>
<dbReference type="GO" id="GO:0016887">
    <property type="term" value="F:ATP hydrolysis activity"/>
    <property type="evidence" value="ECO:0007669"/>
    <property type="project" value="InterPro"/>
</dbReference>
<dbReference type="CDD" id="cd03219">
    <property type="entry name" value="ABC_Mj1267_LivG_branched"/>
    <property type="match status" value="1"/>
</dbReference>
<reference evidence="5 6" key="1">
    <citation type="submission" date="2017-04" db="EMBL/GenBank/DDBJ databases">
        <authorList>
            <person name="Afonso C.L."/>
            <person name="Miller P.J."/>
            <person name="Scott M.A."/>
            <person name="Spackman E."/>
            <person name="Goraichik I."/>
            <person name="Dimitrov K.M."/>
            <person name="Suarez D.L."/>
            <person name="Swayne D.E."/>
        </authorList>
    </citation>
    <scope>NUCLEOTIDE SEQUENCE [LARGE SCALE GENOMIC DNA]</scope>
    <source>
        <strain evidence="5 6">USBA 355</strain>
    </source>
</reference>
<keyword evidence="3 5" id="KW-0067">ATP-binding</keyword>
<dbReference type="GO" id="GO:0005524">
    <property type="term" value="F:ATP binding"/>
    <property type="evidence" value="ECO:0007669"/>
    <property type="project" value="UniProtKB-KW"/>
</dbReference>
<evidence type="ECO:0000313" key="6">
    <source>
        <dbReference type="Proteomes" id="UP000192917"/>
    </source>
</evidence>
<dbReference type="Pfam" id="PF12399">
    <property type="entry name" value="BCA_ABC_TP_C"/>
    <property type="match status" value="1"/>
</dbReference>
<proteinExistence type="predicted"/>
<dbReference type="SMART" id="SM00382">
    <property type="entry name" value="AAA"/>
    <property type="match status" value="1"/>
</dbReference>